<dbReference type="RefSeq" id="XP_013762942.1">
    <property type="nucleotide sequence ID" value="XM_013907488.1"/>
</dbReference>
<evidence type="ECO:0000313" key="4">
    <source>
        <dbReference type="Proteomes" id="UP000054408"/>
    </source>
</evidence>
<dbReference type="Gene3D" id="3.40.50.1820">
    <property type="entry name" value="alpha/beta hydrolase"/>
    <property type="match status" value="1"/>
</dbReference>
<dbReference type="Pfam" id="PF22749">
    <property type="entry name" value="Arb2"/>
    <property type="match status" value="1"/>
</dbReference>
<dbReference type="InterPro" id="IPR053858">
    <property type="entry name" value="Arb2_dom"/>
</dbReference>
<accession>A0A0L0D154</accession>
<dbReference type="InterPro" id="IPR029058">
    <property type="entry name" value="AB_hydrolase_fold"/>
</dbReference>
<feature type="region of interest" description="Disordered" evidence="1">
    <location>
        <begin position="32"/>
        <end position="63"/>
    </location>
</feature>
<dbReference type="Proteomes" id="UP000054408">
    <property type="component" value="Unassembled WGS sequence"/>
</dbReference>
<dbReference type="PANTHER" id="PTHR21357:SF4">
    <property type="entry name" value="FAM172 FAMILY PROTEIN HOMOLOG CG10038"/>
    <property type="match status" value="1"/>
</dbReference>
<dbReference type="EMBL" id="GL349433">
    <property type="protein sequence ID" value="KNC45961.1"/>
    <property type="molecule type" value="Genomic_DNA"/>
</dbReference>
<dbReference type="GeneID" id="25559900"/>
<evidence type="ECO:0000259" key="2">
    <source>
        <dbReference type="Pfam" id="PF22749"/>
    </source>
</evidence>
<organism evidence="3 4">
    <name type="scientific">Thecamonas trahens ATCC 50062</name>
    <dbReference type="NCBI Taxonomy" id="461836"/>
    <lineage>
        <taxon>Eukaryota</taxon>
        <taxon>Apusozoa</taxon>
        <taxon>Apusomonadida</taxon>
        <taxon>Apusomonadidae</taxon>
        <taxon>Thecamonas</taxon>
    </lineage>
</organism>
<evidence type="ECO:0000313" key="3">
    <source>
        <dbReference type="EMBL" id="KNC45961.1"/>
    </source>
</evidence>
<reference evidence="3 4" key="1">
    <citation type="submission" date="2010-05" db="EMBL/GenBank/DDBJ databases">
        <title>The Genome Sequence of Thecamonas trahens ATCC 50062.</title>
        <authorList>
            <consortium name="The Broad Institute Genome Sequencing Platform"/>
            <person name="Russ C."/>
            <person name="Cuomo C."/>
            <person name="Shea T."/>
            <person name="Young S.K."/>
            <person name="Zeng Q."/>
            <person name="Koehrsen M."/>
            <person name="Haas B."/>
            <person name="Borodovsky M."/>
            <person name="Guigo R."/>
            <person name="Alvarado L."/>
            <person name="Berlin A."/>
            <person name="Bochicchio J."/>
            <person name="Borenstein D."/>
            <person name="Chapman S."/>
            <person name="Chen Z."/>
            <person name="Freedman E."/>
            <person name="Gellesch M."/>
            <person name="Goldberg J."/>
            <person name="Griggs A."/>
            <person name="Gujja S."/>
            <person name="Heilman E."/>
            <person name="Heiman D."/>
            <person name="Hepburn T."/>
            <person name="Howarth C."/>
            <person name="Jen D."/>
            <person name="Larson L."/>
            <person name="Mehta T."/>
            <person name="Park D."/>
            <person name="Pearson M."/>
            <person name="Roberts A."/>
            <person name="Saif S."/>
            <person name="Shenoy N."/>
            <person name="Sisk P."/>
            <person name="Stolte C."/>
            <person name="Sykes S."/>
            <person name="Thomson T."/>
            <person name="Walk T."/>
            <person name="White J."/>
            <person name="Yandava C."/>
            <person name="Burger G."/>
            <person name="Gray M.W."/>
            <person name="Holland P.W.H."/>
            <person name="King N."/>
            <person name="Lang F.B.F."/>
            <person name="Roger A.J."/>
            <person name="Ruiz-Trillo I."/>
            <person name="Lander E."/>
            <person name="Nusbaum C."/>
        </authorList>
    </citation>
    <scope>NUCLEOTIDE SEQUENCE [LARGE SCALE GENOMIC DNA]</scope>
    <source>
        <strain evidence="3 4">ATCC 50062</strain>
    </source>
</reference>
<feature type="domain" description="Arb2" evidence="2">
    <location>
        <begin position="160"/>
        <end position="341"/>
    </location>
</feature>
<dbReference type="eggNOG" id="KOG3967">
    <property type="taxonomic scope" value="Eukaryota"/>
</dbReference>
<protein>
    <submittedName>
        <fullName evidence="3">UPF0528 protein</fullName>
    </submittedName>
</protein>
<dbReference type="SUPFAM" id="SSF53474">
    <property type="entry name" value="alpha/beta-Hydrolases"/>
    <property type="match status" value="1"/>
</dbReference>
<dbReference type="OrthoDB" id="421951at2759"/>
<dbReference type="OMA" id="QWSQQAI"/>
<dbReference type="GO" id="GO:0031048">
    <property type="term" value="P:regulatory ncRNA-mediated heterochromatin formation"/>
    <property type="evidence" value="ECO:0007669"/>
    <property type="project" value="TreeGrafter"/>
</dbReference>
<name>A0A0L0D154_THETB</name>
<sequence length="388" mass="41577">MDVDEELVRRDEVEAGAEIEALVEAATVVADDTPEAPGPSTGCDESAGATAGQAGGAGATGCSASPTDAIVSSEMTACGYCFRGGRMVQIESGEGFEWQGQKHYDALGDAVIVHIQRLMRELYGLVEVTLPIKETSGRELFEATVAAGEAGCATVRAEGVGADELTSKVFLSRDFYTNKDKLMVLIHGAGAVRAGMWARKLCMNNTLDEGSMLPYIERALAEGYALAILNPNENRVKVGEAADGEPLHRYVDGSETPEAHSLYVYQNFIRASPAAKIAIVAHSFGGVCTTFLLEQHGDELLDAGLAAIAYTDSMNRFDHRMFSPRVREFVKTRLVNWIASRRAMGATVKAKGSQCINRSAGHHKHEYTSWACIDGVFEQFAIALAAAS</sequence>
<dbReference type="InterPro" id="IPR048263">
    <property type="entry name" value="Arb2"/>
</dbReference>
<keyword evidence="4" id="KW-1185">Reference proteome</keyword>
<proteinExistence type="predicted"/>
<evidence type="ECO:0000256" key="1">
    <source>
        <dbReference type="SAM" id="MobiDB-lite"/>
    </source>
</evidence>
<dbReference type="GO" id="GO:0035197">
    <property type="term" value="F:siRNA binding"/>
    <property type="evidence" value="ECO:0007669"/>
    <property type="project" value="TreeGrafter"/>
</dbReference>
<dbReference type="PANTHER" id="PTHR21357">
    <property type="entry name" value="FAM172 FAMILY PROTEIN HOMOLOG CG10038"/>
    <property type="match status" value="1"/>
</dbReference>
<gene>
    <name evidence="3" type="ORF">AMSG_00076</name>
</gene>
<dbReference type="GO" id="GO:0005634">
    <property type="term" value="C:nucleus"/>
    <property type="evidence" value="ECO:0007669"/>
    <property type="project" value="TreeGrafter"/>
</dbReference>
<dbReference type="AlphaFoldDB" id="A0A0L0D154"/>